<evidence type="ECO:0000313" key="1">
    <source>
        <dbReference type="EMBL" id="RYR18756.1"/>
    </source>
</evidence>
<evidence type="ECO:0000313" key="2">
    <source>
        <dbReference type="Proteomes" id="UP000289738"/>
    </source>
</evidence>
<proteinExistence type="predicted"/>
<dbReference type="AlphaFoldDB" id="A0A444ZX81"/>
<dbReference type="InterPro" id="IPR032675">
    <property type="entry name" value="LRR_dom_sf"/>
</dbReference>
<accession>A0A444ZX81</accession>
<organism evidence="1 2">
    <name type="scientific">Arachis hypogaea</name>
    <name type="common">Peanut</name>
    <dbReference type="NCBI Taxonomy" id="3818"/>
    <lineage>
        <taxon>Eukaryota</taxon>
        <taxon>Viridiplantae</taxon>
        <taxon>Streptophyta</taxon>
        <taxon>Embryophyta</taxon>
        <taxon>Tracheophyta</taxon>
        <taxon>Spermatophyta</taxon>
        <taxon>Magnoliopsida</taxon>
        <taxon>eudicotyledons</taxon>
        <taxon>Gunneridae</taxon>
        <taxon>Pentapetalae</taxon>
        <taxon>rosids</taxon>
        <taxon>fabids</taxon>
        <taxon>Fabales</taxon>
        <taxon>Fabaceae</taxon>
        <taxon>Papilionoideae</taxon>
        <taxon>50 kb inversion clade</taxon>
        <taxon>dalbergioids sensu lato</taxon>
        <taxon>Dalbergieae</taxon>
        <taxon>Pterocarpus clade</taxon>
        <taxon>Arachis</taxon>
    </lineage>
</organism>
<dbReference type="SUPFAM" id="SSF52058">
    <property type="entry name" value="L domain-like"/>
    <property type="match status" value="1"/>
</dbReference>
<keyword evidence="2" id="KW-1185">Reference proteome</keyword>
<comment type="caution">
    <text evidence="1">The sequence shown here is derived from an EMBL/GenBank/DDBJ whole genome shotgun (WGS) entry which is preliminary data.</text>
</comment>
<name>A0A444ZX81_ARAHY</name>
<gene>
    <name evidence="1" type="ORF">Ahy_B03g063360</name>
</gene>
<protein>
    <submittedName>
        <fullName evidence="1">Uncharacterized protein</fullName>
    </submittedName>
</protein>
<dbReference type="EMBL" id="SDMP01000013">
    <property type="protein sequence ID" value="RYR18756.1"/>
    <property type="molecule type" value="Genomic_DNA"/>
</dbReference>
<sequence length="137" mass="15288">MSLTALLDLSHNSVNISIMESLSALTSLKNLFLAENKLAGPLPTKDAKAFLKLKKLKMLNLGSNGFDKRVLKTPSLVSQLSNLCTYLIIKISKISKVSTNLSQLKEKYQSKFFSDAPRYGLSAYEITTCRVKYFLHP</sequence>
<dbReference type="Proteomes" id="UP000289738">
    <property type="component" value="Chromosome B03"/>
</dbReference>
<reference evidence="1 2" key="1">
    <citation type="submission" date="2019-01" db="EMBL/GenBank/DDBJ databases">
        <title>Sequencing of cultivated peanut Arachis hypogaea provides insights into genome evolution and oil improvement.</title>
        <authorList>
            <person name="Chen X."/>
        </authorList>
    </citation>
    <scope>NUCLEOTIDE SEQUENCE [LARGE SCALE GENOMIC DNA]</scope>
    <source>
        <strain evidence="2">cv. Fuhuasheng</strain>
        <tissue evidence="1">Leaves</tissue>
    </source>
</reference>
<dbReference type="Gene3D" id="3.80.10.10">
    <property type="entry name" value="Ribonuclease Inhibitor"/>
    <property type="match status" value="1"/>
</dbReference>